<keyword evidence="2 3" id="KW-0175">Coiled coil</keyword>
<dbReference type="GeneID" id="110784029"/>
<evidence type="ECO:0000313" key="4">
    <source>
        <dbReference type="Proteomes" id="UP000813463"/>
    </source>
</evidence>
<evidence type="ECO:0000313" key="5">
    <source>
        <dbReference type="RefSeq" id="XP_056689559.1"/>
    </source>
</evidence>
<dbReference type="PANTHER" id="PTHR12499">
    <property type="entry name" value="OPTIC ATROPHY 3 PROTEIN OPA3"/>
    <property type="match status" value="1"/>
</dbReference>
<proteinExistence type="inferred from homology"/>
<comment type="similarity">
    <text evidence="1">Belongs to the OPA3 family.</text>
</comment>
<organism evidence="4 5">
    <name type="scientific">Spinacia oleracea</name>
    <name type="common">Spinach</name>
    <dbReference type="NCBI Taxonomy" id="3562"/>
    <lineage>
        <taxon>Eukaryota</taxon>
        <taxon>Viridiplantae</taxon>
        <taxon>Streptophyta</taxon>
        <taxon>Embryophyta</taxon>
        <taxon>Tracheophyta</taxon>
        <taxon>Spermatophyta</taxon>
        <taxon>Magnoliopsida</taxon>
        <taxon>eudicotyledons</taxon>
        <taxon>Gunneridae</taxon>
        <taxon>Pentapetalae</taxon>
        <taxon>Caryophyllales</taxon>
        <taxon>Chenopodiaceae</taxon>
        <taxon>Chenopodioideae</taxon>
        <taxon>Anserineae</taxon>
        <taxon>Spinacia</taxon>
    </lineage>
</organism>
<reference evidence="4" key="1">
    <citation type="journal article" date="2021" name="Nat. Commun.">
        <title>Genomic analyses provide insights into spinach domestication and the genetic basis of agronomic traits.</title>
        <authorList>
            <person name="Cai X."/>
            <person name="Sun X."/>
            <person name="Xu C."/>
            <person name="Sun H."/>
            <person name="Wang X."/>
            <person name="Ge C."/>
            <person name="Zhang Z."/>
            <person name="Wang Q."/>
            <person name="Fei Z."/>
            <person name="Jiao C."/>
            <person name="Wang Q."/>
        </authorList>
    </citation>
    <scope>NUCLEOTIDE SEQUENCE [LARGE SCALE GENOMIC DNA]</scope>
    <source>
        <strain evidence="4">cv. Varoflay</strain>
    </source>
</reference>
<accession>A0ABM3R1T3</accession>
<sequence length="178" mass="20141">MVLPVIKLGTLALRTLSKPIASRLKRQAGLHPKFREFIVSLAQVNHRFTTTLQRRIYGHATDVEIRPLNEESAVQAASDLLGEMFIFLVAGAAVIFEVQRSAKSEAKKEEKRMKEFEGISCLIMQALRERDEALSKEVEQLKRKIMELEKQSKQQGLTGFFNFRFFGQSGTEKSAQAA</sequence>
<reference evidence="5" key="2">
    <citation type="submission" date="2025-08" db="UniProtKB">
        <authorList>
            <consortium name="RefSeq"/>
        </authorList>
    </citation>
    <scope>IDENTIFICATION</scope>
    <source>
        <tissue evidence="5">Leaf</tissue>
    </source>
</reference>
<name>A0ABM3R1T3_SPIOL</name>
<feature type="coiled-coil region" evidence="3">
    <location>
        <begin position="124"/>
        <end position="158"/>
    </location>
</feature>
<dbReference type="Pfam" id="PF07047">
    <property type="entry name" value="OPA3"/>
    <property type="match status" value="1"/>
</dbReference>
<dbReference type="PANTHER" id="PTHR12499:SF0">
    <property type="entry name" value="OPTIC ATROPHY 3 PROTEIN"/>
    <property type="match status" value="1"/>
</dbReference>
<dbReference type="InterPro" id="IPR010754">
    <property type="entry name" value="OPA3-like"/>
</dbReference>
<evidence type="ECO:0000256" key="2">
    <source>
        <dbReference type="ARBA" id="ARBA00023054"/>
    </source>
</evidence>
<evidence type="ECO:0000256" key="1">
    <source>
        <dbReference type="ARBA" id="ARBA00007584"/>
    </source>
</evidence>
<evidence type="ECO:0000256" key="3">
    <source>
        <dbReference type="SAM" id="Coils"/>
    </source>
</evidence>
<protein>
    <submittedName>
        <fullName evidence="5">OPA3-like protein isoform X1</fullName>
    </submittedName>
</protein>
<keyword evidence="4" id="KW-1185">Reference proteome</keyword>
<dbReference type="Proteomes" id="UP000813463">
    <property type="component" value="Chromosome 6"/>
</dbReference>
<gene>
    <name evidence="5" type="primary">LOC110784029</name>
</gene>
<dbReference type="RefSeq" id="XP_056689559.1">
    <property type="nucleotide sequence ID" value="XM_056833581.1"/>
</dbReference>